<accession>A0A1F5L664</accession>
<dbReference type="PANTHER" id="PTHR47424:SF3">
    <property type="entry name" value="REGULATORY PROTEIN GAL4"/>
    <property type="match status" value="1"/>
</dbReference>
<keyword evidence="3" id="KW-0804">Transcription</keyword>
<evidence type="ECO:0000256" key="4">
    <source>
        <dbReference type="ARBA" id="ARBA00023242"/>
    </source>
</evidence>
<evidence type="ECO:0000313" key="7">
    <source>
        <dbReference type="Proteomes" id="UP000177622"/>
    </source>
</evidence>
<keyword evidence="7" id="KW-1185">Reference proteome</keyword>
<dbReference type="PROSITE" id="PS00463">
    <property type="entry name" value="ZN2_CY6_FUNGAL_1"/>
    <property type="match status" value="1"/>
</dbReference>
<dbReference type="Pfam" id="PF00172">
    <property type="entry name" value="Zn_clus"/>
    <property type="match status" value="1"/>
</dbReference>
<name>A0A1F5L664_PENAI</name>
<dbReference type="GeneID" id="34581014"/>
<dbReference type="GO" id="GO:0000981">
    <property type="term" value="F:DNA-binding transcription factor activity, RNA polymerase II-specific"/>
    <property type="evidence" value="ECO:0007669"/>
    <property type="project" value="InterPro"/>
</dbReference>
<evidence type="ECO:0000256" key="3">
    <source>
        <dbReference type="ARBA" id="ARBA00023163"/>
    </source>
</evidence>
<dbReference type="InterPro" id="IPR051127">
    <property type="entry name" value="Fungal_SecMet_Regulators"/>
</dbReference>
<keyword evidence="1" id="KW-0805">Transcription regulation</keyword>
<dbReference type="EMBL" id="LXJU01000029">
    <property type="protein sequence ID" value="OGE48411.1"/>
    <property type="molecule type" value="Genomic_DNA"/>
</dbReference>
<dbReference type="Proteomes" id="UP000177622">
    <property type="component" value="Unassembled WGS sequence"/>
</dbReference>
<sequence>MSPSRKGADMICWVCDLPAPLNASSEASGVYKGLGPGRLSFLESFLRETLRNLQINYLPIYLLPAMTDTSGKPVRRGRTAMSCDRCKSRKTKCKNPVPGPCEYCNNVGAICQISTESRRPKPFYFVSNEEYRHMRKILSYYYPDTELDVPALRAIASQCASDQPLVKFPDAHAKMIPGTVHSSTPMGEKPPPSEEDSAVQAIVQLHKEYGCMLADAHGEYRYIGADSGVSFNSAVRDMKSPDGPVRGGERVIISPLRKVTLPKPTPKLRRNGPFGQNIQLPPKSDVAHRVGKPSMIGSLENVTCKPELPSEEILNPGPHTPAGCLELASSLTQLTKAMRHKLYIGPLEGGRRLTLETFTTMLDSLREWHSGVPSYLQYDAPSPPLHRRPLCFLHLRYWNLVILSTRPFLLCSLLRREQLQPNSNSRSFEEFSDICIDAAGQSLSIVQKMMDEHTLSSLLISDFYFVLDLIQILLVAFALRGSQVFLQQASECLQVLKSMSSSGYCQRMFPETLNELREWGVLSGPIDNSSALQHQDVSSFEMEPDNGLYEAIFNLGDLTEGDIASANFGCMVGENDDLLMQQMLEF</sequence>
<dbReference type="Gene3D" id="4.10.240.10">
    <property type="entry name" value="Zn(2)-C6 fungal-type DNA-binding domain"/>
    <property type="match status" value="1"/>
</dbReference>
<gene>
    <name evidence="6" type="ORF">PENARI_c029G03112</name>
</gene>
<proteinExistence type="predicted"/>
<dbReference type="SMART" id="SM00066">
    <property type="entry name" value="GAL4"/>
    <property type="match status" value="1"/>
</dbReference>
<dbReference type="PROSITE" id="PS50048">
    <property type="entry name" value="ZN2_CY6_FUNGAL_2"/>
    <property type="match status" value="1"/>
</dbReference>
<dbReference type="GO" id="GO:0000435">
    <property type="term" value="P:positive regulation of transcription from RNA polymerase II promoter by galactose"/>
    <property type="evidence" value="ECO:0007669"/>
    <property type="project" value="TreeGrafter"/>
</dbReference>
<dbReference type="STRING" id="1835702.A0A1F5L664"/>
<keyword evidence="4" id="KW-0539">Nucleus</keyword>
<protein>
    <recommendedName>
        <fullName evidence="5">Zn(2)-C6 fungal-type domain-containing protein</fullName>
    </recommendedName>
</protein>
<dbReference type="OrthoDB" id="3266505at2759"/>
<dbReference type="CDD" id="cd12148">
    <property type="entry name" value="fungal_TF_MHR"/>
    <property type="match status" value="1"/>
</dbReference>
<reference evidence="6 7" key="1">
    <citation type="journal article" date="2016" name="Sci. Rep.">
        <title>Penicillium arizonense, a new, genome sequenced fungal species, reveals a high chemical diversity in secreted metabolites.</title>
        <authorList>
            <person name="Grijseels S."/>
            <person name="Nielsen J.C."/>
            <person name="Randelovic M."/>
            <person name="Nielsen J."/>
            <person name="Nielsen K.F."/>
            <person name="Workman M."/>
            <person name="Frisvad J.C."/>
        </authorList>
    </citation>
    <scope>NUCLEOTIDE SEQUENCE [LARGE SCALE GENOMIC DNA]</scope>
    <source>
        <strain evidence="6 7">CBS 141311</strain>
    </source>
</reference>
<dbReference type="GO" id="GO:0005634">
    <property type="term" value="C:nucleus"/>
    <property type="evidence" value="ECO:0007669"/>
    <property type="project" value="TreeGrafter"/>
</dbReference>
<dbReference type="InterPro" id="IPR001138">
    <property type="entry name" value="Zn2Cys6_DnaBD"/>
</dbReference>
<dbReference type="InterPro" id="IPR036864">
    <property type="entry name" value="Zn2-C6_fun-type_DNA-bd_sf"/>
</dbReference>
<dbReference type="PANTHER" id="PTHR47424">
    <property type="entry name" value="REGULATORY PROTEIN GAL4"/>
    <property type="match status" value="1"/>
</dbReference>
<keyword evidence="2" id="KW-0238">DNA-binding</keyword>
<dbReference type="RefSeq" id="XP_022483866.1">
    <property type="nucleotide sequence ID" value="XM_022636280.1"/>
</dbReference>
<evidence type="ECO:0000313" key="6">
    <source>
        <dbReference type="EMBL" id="OGE48411.1"/>
    </source>
</evidence>
<evidence type="ECO:0000256" key="2">
    <source>
        <dbReference type="ARBA" id="ARBA00023125"/>
    </source>
</evidence>
<feature type="domain" description="Zn(2)-C6 fungal-type" evidence="5">
    <location>
        <begin position="82"/>
        <end position="113"/>
    </location>
</feature>
<dbReference type="AlphaFoldDB" id="A0A1F5L664"/>
<organism evidence="6 7">
    <name type="scientific">Penicillium arizonense</name>
    <dbReference type="NCBI Taxonomy" id="1835702"/>
    <lineage>
        <taxon>Eukaryota</taxon>
        <taxon>Fungi</taxon>
        <taxon>Dikarya</taxon>
        <taxon>Ascomycota</taxon>
        <taxon>Pezizomycotina</taxon>
        <taxon>Eurotiomycetes</taxon>
        <taxon>Eurotiomycetidae</taxon>
        <taxon>Eurotiales</taxon>
        <taxon>Aspergillaceae</taxon>
        <taxon>Penicillium</taxon>
    </lineage>
</organism>
<dbReference type="GO" id="GO:0008270">
    <property type="term" value="F:zinc ion binding"/>
    <property type="evidence" value="ECO:0007669"/>
    <property type="project" value="InterPro"/>
</dbReference>
<dbReference type="SUPFAM" id="SSF57701">
    <property type="entry name" value="Zn2/Cys6 DNA-binding domain"/>
    <property type="match status" value="1"/>
</dbReference>
<comment type="caution">
    <text evidence="6">The sequence shown here is derived from an EMBL/GenBank/DDBJ whole genome shotgun (WGS) entry which is preliminary data.</text>
</comment>
<evidence type="ECO:0000259" key="5">
    <source>
        <dbReference type="PROSITE" id="PS50048"/>
    </source>
</evidence>
<evidence type="ECO:0000256" key="1">
    <source>
        <dbReference type="ARBA" id="ARBA00023015"/>
    </source>
</evidence>
<dbReference type="GO" id="GO:0000978">
    <property type="term" value="F:RNA polymerase II cis-regulatory region sequence-specific DNA binding"/>
    <property type="evidence" value="ECO:0007669"/>
    <property type="project" value="TreeGrafter"/>
</dbReference>
<dbReference type="CDD" id="cd00067">
    <property type="entry name" value="GAL4"/>
    <property type="match status" value="1"/>
</dbReference>